<comment type="caution">
    <text evidence="2">The sequence shown here is derived from an EMBL/GenBank/DDBJ whole genome shotgun (WGS) entry which is preliminary data.</text>
</comment>
<reference evidence="2 3" key="1">
    <citation type="journal article" date="2017" name="Gigascience">
        <title>Draft genome of the honey bee ectoparasitic mite, Tropilaelaps mercedesae, is shaped by the parasitic life history.</title>
        <authorList>
            <person name="Dong X."/>
            <person name="Armstrong S.D."/>
            <person name="Xia D."/>
            <person name="Makepeace B.L."/>
            <person name="Darby A.C."/>
            <person name="Kadowaki T."/>
        </authorList>
    </citation>
    <scope>NUCLEOTIDE SEQUENCE [LARGE SCALE GENOMIC DNA]</scope>
    <source>
        <strain evidence="2">Wuxi-XJTLU</strain>
    </source>
</reference>
<dbReference type="Pfam" id="PF00271">
    <property type="entry name" value="Helicase_C"/>
    <property type="match status" value="1"/>
</dbReference>
<dbReference type="Proteomes" id="UP000192247">
    <property type="component" value="Unassembled WGS sequence"/>
</dbReference>
<dbReference type="EMBL" id="MNPL01026286">
    <property type="protein sequence ID" value="OQR68051.1"/>
    <property type="molecule type" value="Genomic_DNA"/>
</dbReference>
<keyword evidence="2" id="KW-0547">Nucleotide-binding</keyword>
<evidence type="ECO:0000313" key="2">
    <source>
        <dbReference type="EMBL" id="OQR68051.1"/>
    </source>
</evidence>
<evidence type="ECO:0000259" key="1">
    <source>
        <dbReference type="Pfam" id="PF00271"/>
    </source>
</evidence>
<keyword evidence="3" id="KW-1185">Reference proteome</keyword>
<dbReference type="Gene3D" id="3.40.50.300">
    <property type="entry name" value="P-loop containing nucleotide triphosphate hydrolases"/>
    <property type="match status" value="2"/>
</dbReference>
<dbReference type="PANTHER" id="PTHR47958">
    <property type="entry name" value="ATP-DEPENDENT RNA HELICASE DBP3"/>
    <property type="match status" value="1"/>
</dbReference>
<feature type="domain" description="Helicase C-terminal" evidence="1">
    <location>
        <begin position="9"/>
        <end position="65"/>
    </location>
</feature>
<organism evidence="2 3">
    <name type="scientific">Tropilaelaps mercedesae</name>
    <dbReference type="NCBI Taxonomy" id="418985"/>
    <lineage>
        <taxon>Eukaryota</taxon>
        <taxon>Metazoa</taxon>
        <taxon>Ecdysozoa</taxon>
        <taxon>Arthropoda</taxon>
        <taxon>Chelicerata</taxon>
        <taxon>Arachnida</taxon>
        <taxon>Acari</taxon>
        <taxon>Parasitiformes</taxon>
        <taxon>Mesostigmata</taxon>
        <taxon>Gamasina</taxon>
        <taxon>Dermanyssoidea</taxon>
        <taxon>Laelapidae</taxon>
        <taxon>Tropilaelaps</taxon>
    </lineage>
</organism>
<accession>A0A1V9X3V8</accession>
<protein>
    <submittedName>
        <fullName evidence="2">Putative ATP-dependent RNA helicase DDX43-like</fullName>
    </submittedName>
</protein>
<dbReference type="AlphaFoldDB" id="A0A1V9X3V8"/>
<dbReference type="InterPro" id="IPR027417">
    <property type="entry name" value="P-loop_NTPase"/>
</dbReference>
<proteinExistence type="predicted"/>
<dbReference type="STRING" id="418985.A0A1V9X3V8"/>
<keyword evidence="2" id="KW-0067">ATP-binding</keyword>
<sequence length="147" mass="16956">MRLVREHDKMAIAAHLLRSLRSDEKCIVFCGQKWTAKYVSSRLRESGVPTETIHGDRTQQERERVGARRHRRGISWARRAGCLRRAQPRLPKNIEVCVHRVRQINRAGRTGRAYTMMTLENMSGARKLVKILKKVGHKVPQCLMSCA</sequence>
<keyword evidence="2" id="KW-0347">Helicase</keyword>
<name>A0A1V9X3V8_9ACAR</name>
<keyword evidence="2" id="KW-0378">Hydrolase</keyword>
<gene>
    <name evidence="2" type="ORF">BIW11_02081</name>
</gene>
<dbReference type="InParanoid" id="A0A1V9X3V8"/>
<dbReference type="GO" id="GO:0004386">
    <property type="term" value="F:helicase activity"/>
    <property type="evidence" value="ECO:0007669"/>
    <property type="project" value="UniProtKB-KW"/>
</dbReference>
<dbReference type="SUPFAM" id="SSF52540">
    <property type="entry name" value="P-loop containing nucleoside triphosphate hydrolases"/>
    <property type="match status" value="1"/>
</dbReference>
<evidence type="ECO:0000313" key="3">
    <source>
        <dbReference type="Proteomes" id="UP000192247"/>
    </source>
</evidence>
<dbReference type="InterPro" id="IPR001650">
    <property type="entry name" value="Helicase_C-like"/>
</dbReference>